<dbReference type="InterPro" id="IPR018422">
    <property type="entry name" value="Cation/H_exchanger_CPA1"/>
</dbReference>
<feature type="domain" description="Cation/H+ exchanger transmembrane" evidence="11">
    <location>
        <begin position="12"/>
        <end position="236"/>
    </location>
</feature>
<feature type="transmembrane region" description="Helical" evidence="10">
    <location>
        <begin position="188"/>
        <end position="209"/>
    </location>
</feature>
<dbReference type="GO" id="GO:0051453">
    <property type="term" value="P:regulation of intracellular pH"/>
    <property type="evidence" value="ECO:0007669"/>
    <property type="project" value="TreeGrafter"/>
</dbReference>
<feature type="transmembrane region" description="Helical" evidence="10">
    <location>
        <begin position="85"/>
        <end position="108"/>
    </location>
</feature>
<dbReference type="GO" id="GO:0015385">
    <property type="term" value="F:sodium:proton antiporter activity"/>
    <property type="evidence" value="ECO:0007669"/>
    <property type="project" value="InterPro"/>
</dbReference>
<comment type="caution">
    <text evidence="12">The sequence shown here is derived from an EMBL/GenBank/DDBJ whole genome shotgun (WGS) entry which is preliminary data.</text>
</comment>
<dbReference type="Pfam" id="PF00999">
    <property type="entry name" value="Na_H_Exchanger"/>
    <property type="match status" value="1"/>
</dbReference>
<evidence type="ECO:0000313" key="13">
    <source>
        <dbReference type="Proteomes" id="UP000306585"/>
    </source>
</evidence>
<keyword evidence="7" id="KW-0406">Ion transport</keyword>
<evidence type="ECO:0000256" key="9">
    <source>
        <dbReference type="ARBA" id="ARBA00023201"/>
    </source>
</evidence>
<organism evidence="12 13">
    <name type="scientific">Mariprofundus erugo</name>
    <dbReference type="NCBI Taxonomy" id="2528639"/>
    <lineage>
        <taxon>Bacteria</taxon>
        <taxon>Pseudomonadati</taxon>
        <taxon>Pseudomonadota</taxon>
        <taxon>Candidatius Mariprofundia</taxon>
        <taxon>Mariprofundales</taxon>
        <taxon>Mariprofundaceae</taxon>
        <taxon>Mariprofundus</taxon>
    </lineage>
</organism>
<keyword evidence="6" id="KW-0915">Sodium</keyword>
<evidence type="ECO:0000259" key="11">
    <source>
        <dbReference type="Pfam" id="PF00999"/>
    </source>
</evidence>
<evidence type="ECO:0000256" key="10">
    <source>
        <dbReference type="SAM" id="Phobius"/>
    </source>
</evidence>
<feature type="transmembrane region" description="Helical" evidence="10">
    <location>
        <begin position="114"/>
        <end position="134"/>
    </location>
</feature>
<keyword evidence="4 10" id="KW-0812">Transmembrane</keyword>
<dbReference type="PANTHER" id="PTHR10110">
    <property type="entry name" value="SODIUM/HYDROGEN EXCHANGER"/>
    <property type="match status" value="1"/>
</dbReference>
<feature type="transmembrane region" description="Helical" evidence="10">
    <location>
        <begin position="388"/>
        <end position="411"/>
    </location>
</feature>
<dbReference type="GO" id="GO:0005886">
    <property type="term" value="C:plasma membrane"/>
    <property type="evidence" value="ECO:0007669"/>
    <property type="project" value="UniProtKB-SubCell"/>
</dbReference>
<dbReference type="Gene3D" id="6.10.140.1330">
    <property type="match status" value="1"/>
</dbReference>
<feature type="transmembrane region" description="Helical" evidence="10">
    <location>
        <begin position="155"/>
        <end position="173"/>
    </location>
</feature>
<proteinExistence type="predicted"/>
<dbReference type="GO" id="GO:0015386">
    <property type="term" value="F:potassium:proton antiporter activity"/>
    <property type="evidence" value="ECO:0007669"/>
    <property type="project" value="TreeGrafter"/>
</dbReference>
<evidence type="ECO:0000256" key="8">
    <source>
        <dbReference type="ARBA" id="ARBA00023136"/>
    </source>
</evidence>
<evidence type="ECO:0000256" key="4">
    <source>
        <dbReference type="ARBA" id="ARBA00022692"/>
    </source>
</evidence>
<dbReference type="InterPro" id="IPR006153">
    <property type="entry name" value="Cation/H_exchanger_TM"/>
</dbReference>
<sequence>MITTLLVISIILYVALQLEDKLSIPSPLGLIGLSFLTHYLFQQTPLLTGDMEHFAELVVFLLPVLLIADSLELKLADLKEHALSLFYLAVVAVALSVVLAIFTADWFFGQYHLSVAAIIVLFAMVLATDPVSVVSIFAKFDLPHKLKILAEGESLFNDATALIVFVFVGLYALDGGDITATYVTETSLMVVFGSALFGFVIGLIGLAALKTTENRIAEMMLLITTGYGAFELSEHFYTLLNLFGAHSHMHLSGILSCIFATITIHHLMTRSIEADEARLDRNQERIQQEAQSVDSSRNVIAYALGRIRISMEERDRHLRTKEDVKLLALVANTILFVAMAEIINLSMLWQYKTEIIAMFVATTIIRALMMAKFAIITNQTTHMTNVNFRWWGVLTFAGIKGGLSVVMLMMIPASFEHLEMFKAVVVGVIMLSTFIYSGILLVLIAVNKESFAREVAEEGAHH</sequence>
<dbReference type="EMBL" id="VBRY01000009">
    <property type="protein sequence ID" value="TLS66486.1"/>
    <property type="molecule type" value="Genomic_DNA"/>
</dbReference>
<name>A0A5R9GIC5_9PROT</name>
<evidence type="ECO:0000256" key="6">
    <source>
        <dbReference type="ARBA" id="ARBA00023053"/>
    </source>
</evidence>
<dbReference type="Proteomes" id="UP000306585">
    <property type="component" value="Unassembled WGS sequence"/>
</dbReference>
<protein>
    <submittedName>
        <fullName evidence="12">Sodium:proton antiporter</fullName>
    </submittedName>
</protein>
<reference evidence="12 13" key="1">
    <citation type="journal article" date="2019" name="Appl. Environ. Microbiol.">
        <title>Environmental Evidence and Genomic Insight of Iron-oxidizing Bacteria Preference Towards More Corrosion Resistant Stainless Steel at Higher Salinities.</title>
        <authorList>
            <person name="Garrison C.E."/>
            <person name="Price K.A."/>
            <person name="Field E.K."/>
        </authorList>
    </citation>
    <scope>NUCLEOTIDE SEQUENCE [LARGE SCALE GENOMIC DNA]</scope>
    <source>
        <strain evidence="12 13">P3</strain>
    </source>
</reference>
<dbReference type="RefSeq" id="WP_138239667.1">
    <property type="nucleotide sequence ID" value="NZ_VBRY01000009.1"/>
</dbReference>
<dbReference type="PANTHER" id="PTHR10110:SF86">
    <property type="entry name" value="SODIUM_HYDROGEN EXCHANGER 7"/>
    <property type="match status" value="1"/>
</dbReference>
<feature type="transmembrane region" description="Helical" evidence="10">
    <location>
        <begin position="423"/>
        <end position="446"/>
    </location>
</feature>
<dbReference type="AlphaFoldDB" id="A0A5R9GIC5"/>
<keyword evidence="3" id="KW-1003">Cell membrane</keyword>
<keyword evidence="5 10" id="KW-1133">Transmembrane helix</keyword>
<feature type="transmembrane region" description="Helical" evidence="10">
    <location>
        <begin position="326"/>
        <end position="349"/>
    </location>
</feature>
<feature type="transmembrane region" description="Helical" evidence="10">
    <location>
        <begin position="355"/>
        <end position="376"/>
    </location>
</feature>
<dbReference type="OrthoDB" id="9809206at2"/>
<evidence type="ECO:0000256" key="1">
    <source>
        <dbReference type="ARBA" id="ARBA00004651"/>
    </source>
</evidence>
<evidence type="ECO:0000256" key="3">
    <source>
        <dbReference type="ARBA" id="ARBA00022475"/>
    </source>
</evidence>
<keyword evidence="8 10" id="KW-0472">Membrane</keyword>
<evidence type="ECO:0000256" key="5">
    <source>
        <dbReference type="ARBA" id="ARBA00022989"/>
    </source>
</evidence>
<accession>A0A5R9GIC5</accession>
<evidence type="ECO:0000313" key="12">
    <source>
        <dbReference type="EMBL" id="TLS66486.1"/>
    </source>
</evidence>
<keyword evidence="13" id="KW-1185">Reference proteome</keyword>
<keyword evidence="9" id="KW-0739">Sodium transport</keyword>
<comment type="subcellular location">
    <subcellularLocation>
        <location evidence="1">Cell membrane</location>
        <topology evidence="1">Multi-pass membrane protein</topology>
    </subcellularLocation>
</comment>
<keyword evidence="2" id="KW-0813">Transport</keyword>
<dbReference type="GO" id="GO:0098719">
    <property type="term" value="P:sodium ion import across plasma membrane"/>
    <property type="evidence" value="ECO:0007669"/>
    <property type="project" value="TreeGrafter"/>
</dbReference>
<gene>
    <name evidence="12" type="ORF">FEF65_09970</name>
</gene>
<evidence type="ECO:0000256" key="2">
    <source>
        <dbReference type="ARBA" id="ARBA00022448"/>
    </source>
</evidence>
<evidence type="ECO:0000256" key="7">
    <source>
        <dbReference type="ARBA" id="ARBA00023065"/>
    </source>
</evidence>